<dbReference type="Pfam" id="PF08245">
    <property type="entry name" value="Mur_ligase_M"/>
    <property type="match status" value="1"/>
</dbReference>
<dbReference type="InterPro" id="IPR036565">
    <property type="entry name" value="Mur-like_cat_sf"/>
</dbReference>
<dbReference type="GO" id="GO:0016881">
    <property type="term" value="F:acid-amino acid ligase activity"/>
    <property type="evidence" value="ECO:0007669"/>
    <property type="project" value="InterPro"/>
</dbReference>
<keyword evidence="1" id="KW-0436">Ligase</keyword>
<organism evidence="4 5">
    <name type="scientific">Candidatus Roizmanbacteria bacterium CG03_land_8_20_14_0_80_39_12</name>
    <dbReference type="NCBI Taxonomy" id="1974847"/>
    <lineage>
        <taxon>Bacteria</taxon>
        <taxon>Candidatus Roizmaniibacteriota</taxon>
    </lineage>
</organism>
<evidence type="ECO:0000313" key="4">
    <source>
        <dbReference type="EMBL" id="PIV08564.1"/>
    </source>
</evidence>
<keyword evidence="1" id="KW-0547">Nucleotide-binding</keyword>
<gene>
    <name evidence="1" type="primary">murT</name>
    <name evidence="4" type="ORF">COS52_02025</name>
</gene>
<proteinExistence type="inferred from homology"/>
<dbReference type="Pfam" id="PF08353">
    <property type="entry name" value="MurT_C"/>
    <property type="match status" value="1"/>
</dbReference>
<dbReference type="GO" id="GO:0009252">
    <property type="term" value="P:peptidoglycan biosynthetic process"/>
    <property type="evidence" value="ECO:0007669"/>
    <property type="project" value="UniProtKB-UniRule"/>
</dbReference>
<comment type="similarity">
    <text evidence="1">Belongs to the MurCDEF family. MurT subfamily.</text>
</comment>
<comment type="function">
    <text evidence="1">The lipid II isoglutaminyl synthase complex catalyzes the formation of alpha-D-isoglutamine in the cell wall lipid II stem peptide. The MurT subunit catalyzes the ATP-dependent amidation of D-glutamate residue of lipid II, converting it to an isoglutamine residue.</text>
</comment>
<keyword evidence="1" id="KW-0067">ATP-binding</keyword>
<comment type="catalytic activity">
    <reaction evidence="1">
        <text>beta-D-GlcNAc-(1-&gt;4)-Mur2Ac(oyl-L-Ala-gamma-D-Glu-L-Lys-D-Ala-D-Ala)-di-trans,octa-cis-undecaprenyl diphosphate + ATP = beta-D-GlcNAc-(1-&gt;4)-Mur2Ac(oyl-L-Ala-gamma-D-O-P-Glu-L-Lys-D-Ala-D-Ala)-di-trans,octa-cis-undecaprenyl diphosphate + ADP</text>
        <dbReference type="Rhea" id="RHEA:59488"/>
        <dbReference type="ChEBI" id="CHEBI:30616"/>
        <dbReference type="ChEBI" id="CHEBI:60033"/>
        <dbReference type="ChEBI" id="CHEBI:143132"/>
        <dbReference type="ChEBI" id="CHEBI:456216"/>
    </reaction>
</comment>
<keyword evidence="1" id="KW-0133">Cell shape</keyword>
<feature type="active site" evidence="1">
    <location>
        <position position="348"/>
    </location>
</feature>
<dbReference type="EMBL" id="PEVA01000085">
    <property type="protein sequence ID" value="PIV08564.1"/>
    <property type="molecule type" value="Genomic_DNA"/>
</dbReference>
<evidence type="ECO:0000313" key="5">
    <source>
        <dbReference type="Proteomes" id="UP000230119"/>
    </source>
</evidence>
<dbReference type="GO" id="GO:0008270">
    <property type="term" value="F:zinc ion binding"/>
    <property type="evidence" value="ECO:0007669"/>
    <property type="project" value="UniProtKB-UniRule"/>
</dbReference>
<dbReference type="Proteomes" id="UP000230119">
    <property type="component" value="Unassembled WGS sequence"/>
</dbReference>
<dbReference type="GO" id="GO:0008360">
    <property type="term" value="P:regulation of cell shape"/>
    <property type="evidence" value="ECO:0007669"/>
    <property type="project" value="UniProtKB-KW"/>
</dbReference>
<dbReference type="GO" id="GO:0140282">
    <property type="term" value="F:carbon-nitrogen ligase activity on lipid II"/>
    <property type="evidence" value="ECO:0007669"/>
    <property type="project" value="UniProtKB-UniRule"/>
</dbReference>
<comment type="catalytic activity">
    <reaction evidence="1">
        <text>beta-D-GlcNAc-(1-&gt;4)-Mur2Ac(oyl-L-Ala-gamma-D-Glu-L-Lys-D-Ala-D-Ala)-di-trans,octa-cis-undecaprenyl diphosphate + L-glutamine + ATP + H2O = beta-D-GlcNAc-(1-&gt;4)-Mur2Ac(oyl-L-Ala-D-isoglutaminyl-L-Lys-D-Ala-D-Ala)-di-trans,octa-cis-undecaprenyl diphosphate + L-glutamate + ADP + phosphate + H(+)</text>
        <dbReference type="Rhea" id="RHEA:57928"/>
        <dbReference type="ChEBI" id="CHEBI:15377"/>
        <dbReference type="ChEBI" id="CHEBI:15378"/>
        <dbReference type="ChEBI" id="CHEBI:29985"/>
        <dbReference type="ChEBI" id="CHEBI:30616"/>
        <dbReference type="ChEBI" id="CHEBI:43474"/>
        <dbReference type="ChEBI" id="CHEBI:58359"/>
        <dbReference type="ChEBI" id="CHEBI:60033"/>
        <dbReference type="ChEBI" id="CHEBI:62233"/>
        <dbReference type="ChEBI" id="CHEBI:456216"/>
        <dbReference type="EC" id="6.3.5.13"/>
    </reaction>
</comment>
<comment type="catalytic activity">
    <reaction evidence="1">
        <text>beta-D-GlcNAc-(1-&gt;4)-Mur2Ac(oyl-L-Ala-gamma-D-O-P-Glu-L-Lys-D-Ala-D-Ala)-di-trans,octa-cis-undecaprenyl diphosphate + NH4(+) = beta-D-GlcNAc-(1-&gt;4)-Mur2Ac(oyl-L-Ala-D-isoglutaminyl-L-Lys-D-Ala-D-Ala)-di-trans,octa-cis-undecaprenyl diphosphate + phosphate + H(+)</text>
        <dbReference type="Rhea" id="RHEA:57932"/>
        <dbReference type="ChEBI" id="CHEBI:15378"/>
        <dbReference type="ChEBI" id="CHEBI:28938"/>
        <dbReference type="ChEBI" id="CHEBI:43474"/>
        <dbReference type="ChEBI" id="CHEBI:62233"/>
        <dbReference type="ChEBI" id="CHEBI:143132"/>
    </reaction>
</comment>
<reference evidence="5" key="1">
    <citation type="submission" date="2017-09" db="EMBL/GenBank/DDBJ databases">
        <title>Depth-based differentiation of microbial function through sediment-hosted aquifers and enrichment of novel symbionts in the deep terrestrial subsurface.</title>
        <authorList>
            <person name="Probst A.J."/>
            <person name="Ladd B."/>
            <person name="Jarett J.K."/>
            <person name="Geller-Mcgrath D.E."/>
            <person name="Sieber C.M.K."/>
            <person name="Emerson J.B."/>
            <person name="Anantharaman K."/>
            <person name="Thomas B.C."/>
            <person name="Malmstrom R."/>
            <person name="Stieglmeier M."/>
            <person name="Klingl A."/>
            <person name="Woyke T."/>
            <person name="Ryan C.M."/>
            <person name="Banfield J.F."/>
        </authorList>
    </citation>
    <scope>NUCLEOTIDE SEQUENCE [LARGE SCALE GENOMIC DNA]</scope>
</reference>
<comment type="pathway">
    <text evidence="1">Cell wall biogenesis; peptidoglycan biosynthesis.</text>
</comment>
<feature type="binding site" evidence="1">
    <location>
        <position position="215"/>
    </location>
    <ligand>
        <name>Zn(2+)</name>
        <dbReference type="ChEBI" id="CHEBI:29105"/>
    </ligand>
</feature>
<comment type="caution">
    <text evidence="4">The sequence shown here is derived from an EMBL/GenBank/DDBJ whole genome shotgun (WGS) entry which is preliminary data.</text>
</comment>
<dbReference type="SUPFAM" id="SSF53623">
    <property type="entry name" value="MurD-like peptide ligases, catalytic domain"/>
    <property type="match status" value="1"/>
</dbReference>
<name>A0A2M7BSV5_9BACT</name>
<evidence type="ECO:0000259" key="3">
    <source>
        <dbReference type="Pfam" id="PF08353"/>
    </source>
</evidence>
<keyword evidence="1" id="KW-0573">Peptidoglycan synthesis</keyword>
<feature type="binding site" evidence="1">
    <location>
        <position position="237"/>
    </location>
    <ligand>
        <name>Zn(2+)</name>
        <dbReference type="ChEBI" id="CHEBI:29105"/>
    </ligand>
</feature>
<feature type="binding site" evidence="1">
    <location>
        <position position="212"/>
    </location>
    <ligand>
        <name>Zn(2+)</name>
        <dbReference type="ChEBI" id="CHEBI:29105"/>
    </ligand>
</feature>
<comment type="subunit">
    <text evidence="1">Forms a heterodimer with GatD.</text>
</comment>
<feature type="binding site" evidence="1">
    <location>
        <position position="234"/>
    </location>
    <ligand>
        <name>Zn(2+)</name>
        <dbReference type="ChEBI" id="CHEBI:29105"/>
    </ligand>
</feature>
<dbReference type="InterPro" id="IPR013221">
    <property type="entry name" value="Mur_ligase_cen"/>
</dbReference>
<dbReference type="EC" id="6.3.5.13" evidence="1"/>
<dbReference type="Gene3D" id="3.40.1190.10">
    <property type="entry name" value="Mur-like, catalytic domain"/>
    <property type="match status" value="1"/>
</dbReference>
<protein>
    <recommendedName>
        <fullName evidence="1">Lipid II isoglutaminyl synthase (glutamine-hydrolyzing) subunit MurT</fullName>
        <ecNumber evidence="1">6.3.5.13</ecNumber>
    </recommendedName>
</protein>
<dbReference type="UniPathway" id="UPA00219"/>
<dbReference type="AlphaFoldDB" id="A0A2M7BSV5"/>
<dbReference type="HAMAP" id="MF_02214">
    <property type="entry name" value="Lipid_II_synth_MurT"/>
    <property type="match status" value="1"/>
</dbReference>
<sequence>MFFLALYLAKLVDWLIHTFHLGSGSTWPGEIALKIDSRFVFHSLAGSPTKIILIAGTNGKTTTSLLVVEGLKKAGKSVIHNPEGANLLNGVASSLVRVSSLNGKIASEFAVFELDENAFSLVLSQIKKPYAVLLLNLFRDQLDRYGEVHAISTRWIKALSTLPKETKYSINGDDPRLAFIGKHLDTNVFYFGANMQDKQKKEIPHDVDSVYCPECGTKLEYSAMSYSHLGDYVCSKCKFSTPEKWTESIVPLEHLSGVYNRYNIRAAVSLLHFALNLPTEQSRELLEGVTPAFGRQERFTASGKEWIVILSKNPSGFNQSIESLKELLGENKTTICLVLNDRIPDGTDVSWIWDVEFERIVSYATNIVVSGDRTYDMAIRMQTKNLKLTAEPDLKRALKLCVKNQGTQTPIVVLATYTGMLEVRKLLIGKAML</sequence>
<keyword evidence="1" id="KW-0479">Metal-binding</keyword>
<dbReference type="InterPro" id="IPR043703">
    <property type="entry name" value="Lipid_II_synth_MurT"/>
</dbReference>
<keyword evidence="1" id="KW-0862">Zinc</keyword>
<feature type="domain" description="Mur ligase central" evidence="2">
    <location>
        <begin position="54"/>
        <end position="268"/>
    </location>
</feature>
<evidence type="ECO:0000259" key="2">
    <source>
        <dbReference type="Pfam" id="PF08245"/>
    </source>
</evidence>
<dbReference type="GO" id="GO:0071555">
    <property type="term" value="P:cell wall organization"/>
    <property type="evidence" value="ECO:0007669"/>
    <property type="project" value="UniProtKB-KW"/>
</dbReference>
<accession>A0A2M7BSV5</accession>
<dbReference type="InterPro" id="IPR013564">
    <property type="entry name" value="MurT_C"/>
</dbReference>
<dbReference type="GO" id="GO:0005524">
    <property type="term" value="F:ATP binding"/>
    <property type="evidence" value="ECO:0007669"/>
    <property type="project" value="UniProtKB-UniRule"/>
</dbReference>
<feature type="domain" description="Lipid II isoglutaminyl synthase (glutamine-hydrolyzing) subunit MurT C-terminal" evidence="3">
    <location>
        <begin position="310"/>
        <end position="420"/>
    </location>
</feature>
<dbReference type="PANTHER" id="PTHR23135">
    <property type="entry name" value="MUR LIGASE FAMILY MEMBER"/>
    <property type="match status" value="1"/>
</dbReference>
<evidence type="ECO:0000256" key="1">
    <source>
        <dbReference type="HAMAP-Rule" id="MF_02214"/>
    </source>
</evidence>
<dbReference type="PANTHER" id="PTHR23135:SF7">
    <property type="entry name" value="LIPID II ISOGLUTAMINYL SYNTHASE (GLUTAMINE-HYDROLYZING) SUBUNIT MURT"/>
    <property type="match status" value="1"/>
</dbReference>
<keyword evidence="1" id="KW-0961">Cell wall biogenesis/degradation</keyword>